<dbReference type="EMBL" id="BK015826">
    <property type="protein sequence ID" value="DAE27000.1"/>
    <property type="molecule type" value="Genomic_DNA"/>
</dbReference>
<proteinExistence type="predicted"/>
<evidence type="ECO:0000313" key="1">
    <source>
        <dbReference type="EMBL" id="DAE27000.1"/>
    </source>
</evidence>
<protein>
    <submittedName>
        <fullName evidence="1">Portal protein</fullName>
    </submittedName>
</protein>
<dbReference type="Pfam" id="PF16510">
    <property type="entry name" value="P22_portal"/>
    <property type="match status" value="1"/>
</dbReference>
<sequence>MAQQRRIIPKSKLTSHTQIDSVKREQKRGVRLNFDIILRAQRCWDNLEKFRKDRERCKRYTYGDQWGDVIKYDGKKMTEEEYIISQGNIPLKNNLIRRLVRSVMGAYRGQSKEPTCSARDRSEQQLSEMMSITLQYNWQLNRMSEINSRTFEEFLISGAAFHKESFGWRDNKMDCWTDIISPNHAFFSGA</sequence>
<organism evidence="1">
    <name type="scientific">virus sp. cthq354</name>
    <dbReference type="NCBI Taxonomy" id="2826812"/>
    <lineage>
        <taxon>Viruses</taxon>
    </lineage>
</organism>
<reference evidence="1" key="1">
    <citation type="journal article" date="2021" name="Proc. Natl. Acad. Sci. U.S.A.">
        <title>A Catalog of Tens of Thousands of Viruses from Human Metagenomes Reveals Hidden Associations with Chronic Diseases.</title>
        <authorList>
            <person name="Tisza M.J."/>
            <person name="Buck C.B."/>
        </authorList>
    </citation>
    <scope>NUCLEOTIDE SEQUENCE</scope>
    <source>
        <strain evidence="1">Cthq354</strain>
    </source>
</reference>
<dbReference type="InterPro" id="IPR032427">
    <property type="entry name" value="P22_portal"/>
</dbReference>
<name>A0A8S5R6I7_9VIRU</name>
<accession>A0A8S5R6I7</accession>